<dbReference type="InterPro" id="IPR036259">
    <property type="entry name" value="MFS_trans_sf"/>
</dbReference>
<reference evidence="7 8" key="1">
    <citation type="submission" date="2024-09" db="EMBL/GenBank/DDBJ databases">
        <authorList>
            <person name="Sun Q."/>
            <person name="Mori K."/>
        </authorList>
    </citation>
    <scope>NUCLEOTIDE SEQUENCE [LARGE SCALE GENOMIC DNA]</scope>
    <source>
        <strain evidence="7 8">JCM 9626</strain>
    </source>
</reference>
<evidence type="ECO:0000256" key="3">
    <source>
        <dbReference type="ARBA" id="ARBA00022989"/>
    </source>
</evidence>
<organism evidence="7 8">
    <name type="scientific">Nocardioides plantarum</name>
    <dbReference type="NCBI Taxonomy" id="29299"/>
    <lineage>
        <taxon>Bacteria</taxon>
        <taxon>Bacillati</taxon>
        <taxon>Actinomycetota</taxon>
        <taxon>Actinomycetes</taxon>
        <taxon>Propionibacteriales</taxon>
        <taxon>Nocardioidaceae</taxon>
        <taxon>Nocardioides</taxon>
    </lineage>
</organism>
<gene>
    <name evidence="7" type="ORF">ACFFRI_02425</name>
</gene>
<evidence type="ECO:0000313" key="7">
    <source>
        <dbReference type="EMBL" id="MFB9311886.1"/>
    </source>
</evidence>
<proteinExistence type="predicted"/>
<dbReference type="RefSeq" id="WP_140010899.1">
    <property type="nucleotide sequence ID" value="NZ_JBHMDG010000002.1"/>
</dbReference>
<feature type="transmembrane region" description="Helical" evidence="5">
    <location>
        <begin position="104"/>
        <end position="125"/>
    </location>
</feature>
<protein>
    <submittedName>
        <fullName evidence="7">MFS transporter</fullName>
    </submittedName>
</protein>
<evidence type="ECO:0000256" key="4">
    <source>
        <dbReference type="ARBA" id="ARBA00023136"/>
    </source>
</evidence>
<dbReference type="Pfam" id="PF07690">
    <property type="entry name" value="MFS_1"/>
    <property type="match status" value="1"/>
</dbReference>
<feature type="domain" description="Major facilitator superfamily (MFS) profile" evidence="6">
    <location>
        <begin position="161"/>
        <end position="404"/>
    </location>
</feature>
<keyword evidence="4 5" id="KW-0472">Membrane</keyword>
<keyword evidence="3 5" id="KW-1133">Transmembrane helix</keyword>
<evidence type="ECO:0000256" key="5">
    <source>
        <dbReference type="SAM" id="Phobius"/>
    </source>
</evidence>
<dbReference type="SUPFAM" id="SSF103473">
    <property type="entry name" value="MFS general substrate transporter"/>
    <property type="match status" value="1"/>
</dbReference>
<dbReference type="Gene3D" id="1.20.1250.20">
    <property type="entry name" value="MFS general substrate transporter like domains"/>
    <property type="match status" value="1"/>
</dbReference>
<feature type="transmembrane region" description="Helical" evidence="5">
    <location>
        <begin position="15"/>
        <end position="39"/>
    </location>
</feature>
<feature type="transmembrane region" description="Helical" evidence="5">
    <location>
        <begin position="215"/>
        <end position="240"/>
    </location>
</feature>
<dbReference type="PROSITE" id="PS50850">
    <property type="entry name" value="MFS"/>
    <property type="match status" value="1"/>
</dbReference>
<keyword evidence="2 5" id="KW-0812">Transmembrane</keyword>
<feature type="transmembrane region" description="Helical" evidence="5">
    <location>
        <begin position="79"/>
        <end position="98"/>
    </location>
</feature>
<dbReference type="PANTHER" id="PTHR23542">
    <property type="match status" value="1"/>
</dbReference>
<feature type="transmembrane region" description="Helical" evidence="5">
    <location>
        <begin position="306"/>
        <end position="326"/>
    </location>
</feature>
<feature type="transmembrane region" description="Helical" evidence="5">
    <location>
        <begin position="45"/>
        <end position="67"/>
    </location>
</feature>
<dbReference type="InterPro" id="IPR011701">
    <property type="entry name" value="MFS"/>
</dbReference>
<evidence type="ECO:0000313" key="8">
    <source>
        <dbReference type="Proteomes" id="UP001589750"/>
    </source>
</evidence>
<dbReference type="InterPro" id="IPR020846">
    <property type="entry name" value="MFS_dom"/>
</dbReference>
<evidence type="ECO:0000256" key="2">
    <source>
        <dbReference type="ARBA" id="ARBA00022692"/>
    </source>
</evidence>
<name>A0ABV5K5H2_9ACTN</name>
<evidence type="ECO:0000256" key="1">
    <source>
        <dbReference type="ARBA" id="ARBA00004651"/>
    </source>
</evidence>
<feature type="transmembrane region" description="Helical" evidence="5">
    <location>
        <begin position="283"/>
        <end position="300"/>
    </location>
</feature>
<feature type="transmembrane region" description="Helical" evidence="5">
    <location>
        <begin position="252"/>
        <end position="271"/>
    </location>
</feature>
<dbReference type="EMBL" id="JBHMDG010000002">
    <property type="protein sequence ID" value="MFB9311886.1"/>
    <property type="molecule type" value="Genomic_DNA"/>
</dbReference>
<evidence type="ECO:0000259" key="6">
    <source>
        <dbReference type="PROSITE" id="PS50850"/>
    </source>
</evidence>
<dbReference type="Proteomes" id="UP001589750">
    <property type="component" value="Unassembled WGS sequence"/>
</dbReference>
<feature type="transmembrane region" description="Helical" evidence="5">
    <location>
        <begin position="367"/>
        <end position="387"/>
    </location>
</feature>
<keyword evidence="8" id="KW-1185">Reference proteome</keyword>
<comment type="subcellular location">
    <subcellularLocation>
        <location evidence="1">Cell membrane</location>
        <topology evidence="1">Multi-pass membrane protein</topology>
    </subcellularLocation>
</comment>
<feature type="transmembrane region" description="Helical" evidence="5">
    <location>
        <begin position="338"/>
        <end position="361"/>
    </location>
</feature>
<sequence length="404" mass="41204">MLATYRRILERPGTALFSATGLFARLPIAMVGLGIVLLVEAESGSYGLAGSVSAVALLANAGCAILQARWIDRLGQSRVLAVVITVWGVALAGLMWSVESGWPLVATYALAAVAGASLPSVGACVRSRWAHVLTDVGDRQTAFALEAVADETVYMVGPILVTVLATAVHPVAGLTAALVAGVSGTLAFSAQRATEPPPHPPLADRRDRARMPWETVLPLAVASLALGTLFGAAEVTTVAFAEERDAKALSGVLLALWAAGSLIAGFLTGAVSWRRTVLSRLRIGAAAMAVAMVPLCLIDQTWLMGVVLFVAGFAIAPTLIATMSLAERTVPASRLTEGMAFVQTGIVAGVAPGAALAGLVIDSAGASPAYLVSVGGGVLALVATLVVRVPAAPRGERPGVVRPA</sequence>
<comment type="caution">
    <text evidence="7">The sequence shown here is derived from an EMBL/GenBank/DDBJ whole genome shotgun (WGS) entry which is preliminary data.</text>
</comment>
<accession>A0ABV5K5H2</accession>
<dbReference type="PANTHER" id="PTHR23542:SF1">
    <property type="entry name" value="MAJOR FACILITATOR SUPERFAMILY (MFS) PROFILE DOMAIN-CONTAINING PROTEIN"/>
    <property type="match status" value="1"/>
</dbReference>